<proteinExistence type="predicted"/>
<organism evidence="3 4">
    <name type="scientific">Streptomyces atriruber</name>
    <dbReference type="NCBI Taxonomy" id="545121"/>
    <lineage>
        <taxon>Bacteria</taxon>
        <taxon>Bacillati</taxon>
        <taxon>Actinomycetota</taxon>
        <taxon>Actinomycetes</taxon>
        <taxon>Kitasatosporales</taxon>
        <taxon>Streptomycetaceae</taxon>
        <taxon>Streptomyces</taxon>
    </lineage>
</organism>
<evidence type="ECO:0000313" key="3">
    <source>
        <dbReference type="EMBL" id="MEU6823691.1"/>
    </source>
</evidence>
<evidence type="ECO:0000313" key="4">
    <source>
        <dbReference type="Proteomes" id="UP001551176"/>
    </source>
</evidence>
<keyword evidence="2" id="KW-0472">Membrane</keyword>
<evidence type="ECO:0000256" key="2">
    <source>
        <dbReference type="SAM" id="Phobius"/>
    </source>
</evidence>
<dbReference type="RefSeq" id="WP_359352551.1">
    <property type="nucleotide sequence ID" value="NZ_JBEYXV010000012.1"/>
</dbReference>
<dbReference type="EMBL" id="JBEYXV010000012">
    <property type="protein sequence ID" value="MEU6823691.1"/>
    <property type="molecule type" value="Genomic_DNA"/>
</dbReference>
<feature type="region of interest" description="Disordered" evidence="1">
    <location>
        <begin position="60"/>
        <end position="99"/>
    </location>
</feature>
<protein>
    <recommendedName>
        <fullName evidence="5">Secreted protein</fullName>
    </recommendedName>
</protein>
<evidence type="ECO:0008006" key="5">
    <source>
        <dbReference type="Google" id="ProtNLM"/>
    </source>
</evidence>
<comment type="caution">
    <text evidence="3">The sequence shown here is derived from an EMBL/GenBank/DDBJ whole genome shotgun (WGS) entry which is preliminary data.</text>
</comment>
<gene>
    <name evidence="3" type="ORF">ABZ921_23910</name>
</gene>
<evidence type="ECO:0000256" key="1">
    <source>
        <dbReference type="SAM" id="MobiDB-lite"/>
    </source>
</evidence>
<reference evidence="3 4" key="1">
    <citation type="submission" date="2024-06" db="EMBL/GenBank/DDBJ databases">
        <title>The Natural Products Discovery Center: Release of the First 8490 Sequenced Strains for Exploring Actinobacteria Biosynthetic Diversity.</title>
        <authorList>
            <person name="Kalkreuter E."/>
            <person name="Kautsar S.A."/>
            <person name="Yang D."/>
            <person name="Bader C.D."/>
            <person name="Teijaro C.N."/>
            <person name="Fluegel L."/>
            <person name="Davis C.M."/>
            <person name="Simpson J.R."/>
            <person name="Lauterbach L."/>
            <person name="Steele A.D."/>
            <person name="Gui C."/>
            <person name="Meng S."/>
            <person name="Li G."/>
            <person name="Viehrig K."/>
            <person name="Ye F."/>
            <person name="Su P."/>
            <person name="Kiefer A.F."/>
            <person name="Nichols A."/>
            <person name="Cepeda A.J."/>
            <person name="Yan W."/>
            <person name="Fan B."/>
            <person name="Jiang Y."/>
            <person name="Adhikari A."/>
            <person name="Zheng C.-J."/>
            <person name="Schuster L."/>
            <person name="Cowan T.M."/>
            <person name="Smanski M.J."/>
            <person name="Chevrette M.G."/>
            <person name="De Carvalho L.P.S."/>
            <person name="Shen B."/>
        </authorList>
    </citation>
    <scope>NUCLEOTIDE SEQUENCE [LARGE SCALE GENOMIC DNA]</scope>
    <source>
        <strain evidence="3 4">NPDC046838</strain>
    </source>
</reference>
<name>A0ABV3BRQ3_9ACTN</name>
<feature type="transmembrane region" description="Helical" evidence="2">
    <location>
        <begin position="9"/>
        <end position="27"/>
    </location>
</feature>
<keyword evidence="2" id="KW-0812">Transmembrane</keyword>
<dbReference type="Proteomes" id="UP001551176">
    <property type="component" value="Unassembled WGS sequence"/>
</dbReference>
<sequence>MPRPTTAQITYGSVTVVFSTLAMLLLSQTTSGVGIAVIALAALGLGLLVALTVPLPKRPAASAARSVPVASSAEGRVPEQRDAVRADAVLADSVREPTR</sequence>
<keyword evidence="4" id="KW-1185">Reference proteome</keyword>
<feature type="transmembrane region" description="Helical" evidence="2">
    <location>
        <begin position="33"/>
        <end position="55"/>
    </location>
</feature>
<accession>A0ABV3BRQ3</accession>
<feature type="compositionally biased region" description="Low complexity" evidence="1">
    <location>
        <begin position="60"/>
        <end position="73"/>
    </location>
</feature>
<keyword evidence="2" id="KW-1133">Transmembrane helix</keyword>
<feature type="compositionally biased region" description="Basic and acidic residues" evidence="1">
    <location>
        <begin position="76"/>
        <end position="85"/>
    </location>
</feature>